<organism evidence="3 4">
    <name type="scientific">Lentithecium fluviatile CBS 122367</name>
    <dbReference type="NCBI Taxonomy" id="1168545"/>
    <lineage>
        <taxon>Eukaryota</taxon>
        <taxon>Fungi</taxon>
        <taxon>Dikarya</taxon>
        <taxon>Ascomycota</taxon>
        <taxon>Pezizomycotina</taxon>
        <taxon>Dothideomycetes</taxon>
        <taxon>Pleosporomycetidae</taxon>
        <taxon>Pleosporales</taxon>
        <taxon>Massarineae</taxon>
        <taxon>Lentitheciaceae</taxon>
        <taxon>Lentithecium</taxon>
    </lineage>
</organism>
<dbReference type="AlphaFoldDB" id="A0A6G1JN21"/>
<protein>
    <recommendedName>
        <fullName evidence="2">DUF8004 domain-containing protein</fullName>
    </recommendedName>
</protein>
<evidence type="ECO:0000313" key="4">
    <source>
        <dbReference type="Proteomes" id="UP000799291"/>
    </source>
</evidence>
<accession>A0A6G1JN21</accession>
<keyword evidence="4" id="KW-1185">Reference proteome</keyword>
<evidence type="ECO:0000259" key="2">
    <source>
        <dbReference type="Pfam" id="PF26013"/>
    </source>
</evidence>
<feature type="domain" description="DUF8004" evidence="2">
    <location>
        <begin position="290"/>
        <end position="380"/>
    </location>
</feature>
<dbReference type="PANTHER" id="PTHR39601:SF1">
    <property type="entry name" value="CHORIOGENIN HMINOR"/>
    <property type="match status" value="1"/>
</dbReference>
<feature type="region of interest" description="Disordered" evidence="1">
    <location>
        <begin position="808"/>
        <end position="835"/>
    </location>
</feature>
<dbReference type="Proteomes" id="UP000799291">
    <property type="component" value="Unassembled WGS sequence"/>
</dbReference>
<dbReference type="EMBL" id="MU005569">
    <property type="protein sequence ID" value="KAF2691886.1"/>
    <property type="molecule type" value="Genomic_DNA"/>
</dbReference>
<feature type="compositionally biased region" description="Low complexity" evidence="1">
    <location>
        <begin position="694"/>
        <end position="710"/>
    </location>
</feature>
<name>A0A6G1JN21_9PLEO</name>
<feature type="compositionally biased region" description="Polar residues" evidence="1">
    <location>
        <begin position="27"/>
        <end position="37"/>
    </location>
</feature>
<dbReference type="OrthoDB" id="4114825at2759"/>
<reference evidence="3" key="1">
    <citation type="journal article" date="2020" name="Stud. Mycol.">
        <title>101 Dothideomycetes genomes: a test case for predicting lifestyles and emergence of pathogens.</title>
        <authorList>
            <person name="Haridas S."/>
            <person name="Albert R."/>
            <person name="Binder M."/>
            <person name="Bloem J."/>
            <person name="Labutti K."/>
            <person name="Salamov A."/>
            <person name="Andreopoulos B."/>
            <person name="Baker S."/>
            <person name="Barry K."/>
            <person name="Bills G."/>
            <person name="Bluhm B."/>
            <person name="Cannon C."/>
            <person name="Castanera R."/>
            <person name="Culley D."/>
            <person name="Daum C."/>
            <person name="Ezra D."/>
            <person name="Gonzalez J."/>
            <person name="Henrissat B."/>
            <person name="Kuo A."/>
            <person name="Liang C."/>
            <person name="Lipzen A."/>
            <person name="Lutzoni F."/>
            <person name="Magnuson J."/>
            <person name="Mondo S."/>
            <person name="Nolan M."/>
            <person name="Ohm R."/>
            <person name="Pangilinan J."/>
            <person name="Park H.-J."/>
            <person name="Ramirez L."/>
            <person name="Alfaro M."/>
            <person name="Sun H."/>
            <person name="Tritt A."/>
            <person name="Yoshinaga Y."/>
            <person name="Zwiers L.-H."/>
            <person name="Turgeon B."/>
            <person name="Goodwin S."/>
            <person name="Spatafora J."/>
            <person name="Crous P."/>
            <person name="Grigoriev I."/>
        </authorList>
    </citation>
    <scope>NUCLEOTIDE SEQUENCE</scope>
    <source>
        <strain evidence="3">CBS 122367</strain>
    </source>
</reference>
<evidence type="ECO:0000313" key="3">
    <source>
        <dbReference type="EMBL" id="KAF2691886.1"/>
    </source>
</evidence>
<sequence>MSIAPRRTAPAVGEWPRPRVHAPSHRLSLTNSSSGVPSSRRRNSVTAVGSVFAAGQTAGYSPPPSWRVRPNRARAHSLADKAYNLDFLQCDPTRTLSRRNSHSRFQDSTLRLARRSASCSAASRSPMRAAKVQRWAGLTREASEWDGLRRDPELWFEDGDCLVHLYARGQSRRGPAFCVPFSVLKQSNCGSMFSLCFAQMTAGPGTISQKPRRLSNGFSVPVSGSNKIELFVPAPDDVSREATFKWHLTTRNFFAYIFGKPLVGGHLGQALVDLQERMHLFRSGQINNSRDFLNYIESQGYRDFVDFPDYALAMLYYAEHYKLRDIWIDAFAHCVGMNESLAQSSEFAPLSRLTKALITRAYLEMDIHLGRVTQAMRHFLEDDLSPAYLGLPDGARAHLDRFRSFLHGFYVEKFGYWPPPKGSAFSKALLKSMYFDFRNLHDYLVDKESSADISSQKPASGGICVLQNVASFDRRHKFASLPHPLPLLPSDVPVRKRTESQKALRTLTLGSKQGKTDRYMTARASLTTATNGDDISVTSSAIVQAYMRFERQCALNQRDEKVSMADARKVRWLLIYGTLQYLASALRAPKEVRDTEKPNYPLCCLVSEQSPWQAGTKVLTSPLTQSINVPEAIDDFLSQSNGTTPGQTTPSTIEIEPDCQRQDYFSHTNTNAASSPVSVEVPAPLRISASRAPSGRSTSRRLSLSSLGSRRNSVQLKSTGHCEILVHGYGNGLHETIIDHPSVRSSIHSSSSVYSSQVPSRQPSILVNDPIQPLNLELNTNIPAESLRTPTLDSVRMEELVSPVASFAPWTSSSSSESTTSVDNPFWSDGASSVSSKSSTYAESVRKASPAEESGLLGGLVSFNSTSVHTPKNVSLPSTPITPNHRDEFRFSFDGQKHPTFSELLQDSPSSFHADPAIGIALSAPAPPPTGIPSAAPMGVLSFATSGNPSPTKRAFSPDPMRDNVIDIFSALDMSPKAEKPDPLAAKGIEIDAPRVALSGPPASKVPVKSQPFQLRNVAKMFEDEKGKLVAKRRSIFSLRL</sequence>
<proteinExistence type="predicted"/>
<feature type="region of interest" description="Disordered" evidence="1">
    <location>
        <begin position="1"/>
        <end position="43"/>
    </location>
</feature>
<feature type="region of interest" description="Disordered" evidence="1">
    <location>
        <begin position="686"/>
        <end position="710"/>
    </location>
</feature>
<dbReference type="InterPro" id="IPR058317">
    <property type="entry name" value="DUF8004"/>
</dbReference>
<dbReference type="PANTHER" id="PTHR39601">
    <property type="entry name" value="CHORIOGENIN HMINOR"/>
    <property type="match status" value="1"/>
</dbReference>
<evidence type="ECO:0000256" key="1">
    <source>
        <dbReference type="SAM" id="MobiDB-lite"/>
    </source>
</evidence>
<dbReference type="Pfam" id="PF26013">
    <property type="entry name" value="DUF8004"/>
    <property type="match status" value="1"/>
</dbReference>
<feature type="compositionally biased region" description="Low complexity" evidence="1">
    <location>
        <begin position="811"/>
        <end position="821"/>
    </location>
</feature>
<gene>
    <name evidence="3" type="ORF">K458DRAFT_353989</name>
</gene>